<evidence type="ECO:0000313" key="2">
    <source>
        <dbReference type="EMBL" id="NLE31007.1"/>
    </source>
</evidence>
<evidence type="ECO:0000313" key="3">
    <source>
        <dbReference type="Proteomes" id="UP000554004"/>
    </source>
</evidence>
<keyword evidence="1" id="KW-0472">Membrane</keyword>
<organism evidence="2 3">
    <name type="scientific">Candidatus Dojkabacteria bacterium</name>
    <dbReference type="NCBI Taxonomy" id="2099670"/>
    <lineage>
        <taxon>Bacteria</taxon>
        <taxon>Candidatus Dojkabacteria</taxon>
    </lineage>
</organism>
<reference evidence="2 3" key="1">
    <citation type="journal article" date="2020" name="Biotechnol. Biofuels">
        <title>New insights from the biogas microbiome by comprehensive genome-resolved metagenomics of nearly 1600 species originating from multiple anaerobic digesters.</title>
        <authorList>
            <person name="Campanaro S."/>
            <person name="Treu L."/>
            <person name="Rodriguez-R L.M."/>
            <person name="Kovalovszki A."/>
            <person name="Ziels R.M."/>
            <person name="Maus I."/>
            <person name="Zhu X."/>
            <person name="Kougias P.G."/>
            <person name="Basile A."/>
            <person name="Luo G."/>
            <person name="Schluter A."/>
            <person name="Konstantinidis K.T."/>
            <person name="Angelidaki I."/>
        </authorList>
    </citation>
    <scope>NUCLEOTIDE SEQUENCE [LARGE SCALE GENOMIC DNA]</scope>
    <source>
        <strain evidence="2">AS06rmzACSIP_421</strain>
    </source>
</reference>
<protein>
    <submittedName>
        <fullName evidence="2">Transglutaminase domain-containing protein</fullName>
    </submittedName>
</protein>
<sequence length="404" mass="45983">MRNLLGYFHKILYLFSILFLNFVFFQPISNLSAQEALSIKSTFHHNWDGERLDTTIYLTLSTESASTVVTYLTVTIPQSNINPEIFSINRDKVLEHTTHKGKESTDLVIDLEKSPLYKDKPITLKITYFQSLTGNTLSLLSKLSNIDTKEFLFTYPSSLGQISWSSATILNEEEKGGKVEVTTEIPNTDFVKITFGEQIIYSFDINKTLSNSSDTTIYSEVTLPINNSYQNIVISSINPLPDKAYKDIDGNYILQYSIVSQSAIDLKISGFIYMNQQESDDSKEYLIEQNPLWKISNASLIRHVNRYVNTYGLKVSDTFSDINELDPEDKQVFYESIYRYVIEYLQPNVNSVGSLSGAERLGSEDVLVKQGMSSNEEYADAIIALYRYYKIPARFVIGYLSNIS</sequence>
<keyword evidence="1" id="KW-1133">Transmembrane helix</keyword>
<gene>
    <name evidence="2" type="ORF">GX618_01900</name>
</gene>
<dbReference type="Proteomes" id="UP000554004">
    <property type="component" value="Unassembled WGS sequence"/>
</dbReference>
<proteinExistence type="predicted"/>
<comment type="caution">
    <text evidence="2">The sequence shown here is derived from an EMBL/GenBank/DDBJ whole genome shotgun (WGS) entry which is preliminary data.</text>
</comment>
<accession>A0A847ET65</accession>
<feature type="non-terminal residue" evidence="2">
    <location>
        <position position="404"/>
    </location>
</feature>
<feature type="transmembrane region" description="Helical" evidence="1">
    <location>
        <begin position="12"/>
        <end position="29"/>
    </location>
</feature>
<keyword evidence="1" id="KW-0812">Transmembrane</keyword>
<evidence type="ECO:0000256" key="1">
    <source>
        <dbReference type="SAM" id="Phobius"/>
    </source>
</evidence>
<dbReference type="EMBL" id="JAAZAL010000071">
    <property type="protein sequence ID" value="NLE31007.1"/>
    <property type="molecule type" value="Genomic_DNA"/>
</dbReference>
<name>A0A847ET65_9BACT</name>
<dbReference type="AlphaFoldDB" id="A0A847ET65"/>